<dbReference type="AlphaFoldDB" id="A0A814SGM2"/>
<name>A0A814SGM2_9BILA</name>
<evidence type="ECO:0000313" key="2">
    <source>
        <dbReference type="Proteomes" id="UP000663879"/>
    </source>
</evidence>
<evidence type="ECO:0000313" key="1">
    <source>
        <dbReference type="EMBL" id="CAF1147135.1"/>
    </source>
</evidence>
<proteinExistence type="predicted"/>
<protein>
    <submittedName>
        <fullName evidence="1">Uncharacterized protein</fullName>
    </submittedName>
</protein>
<comment type="caution">
    <text evidence="1">The sequence shown here is derived from an EMBL/GenBank/DDBJ whole genome shotgun (WGS) entry which is preliminary data.</text>
</comment>
<dbReference type="EMBL" id="CAJNOC010011306">
    <property type="protein sequence ID" value="CAF1147135.1"/>
    <property type="molecule type" value="Genomic_DNA"/>
</dbReference>
<gene>
    <name evidence="1" type="ORF">OXX778_LOCUS23145</name>
</gene>
<organism evidence="1 2">
    <name type="scientific">Brachionus calyciflorus</name>
    <dbReference type="NCBI Taxonomy" id="104777"/>
    <lineage>
        <taxon>Eukaryota</taxon>
        <taxon>Metazoa</taxon>
        <taxon>Spiralia</taxon>
        <taxon>Gnathifera</taxon>
        <taxon>Rotifera</taxon>
        <taxon>Eurotatoria</taxon>
        <taxon>Monogononta</taxon>
        <taxon>Pseudotrocha</taxon>
        <taxon>Ploima</taxon>
        <taxon>Brachionidae</taxon>
        <taxon>Brachionus</taxon>
    </lineage>
</organism>
<accession>A0A814SGM2</accession>
<sequence length="129" mass="14432">QPIIDAEKKCQDILLKGSFTTANGQPLEGMGKVKPKLKIGMNEVELDVFITNDNICLIDNLVNNNYCPSQDLDLTLIEEENIQPVLGKPSQQPSLYENVFEGQEAIRIDSVPLLTNVKEKQFRKCQGIT</sequence>
<dbReference type="Proteomes" id="UP000663879">
    <property type="component" value="Unassembled WGS sequence"/>
</dbReference>
<reference evidence="1" key="1">
    <citation type="submission" date="2021-02" db="EMBL/GenBank/DDBJ databases">
        <authorList>
            <person name="Nowell W R."/>
        </authorList>
    </citation>
    <scope>NUCLEOTIDE SEQUENCE</scope>
    <source>
        <strain evidence="1">Ploen Becks lab</strain>
    </source>
</reference>
<feature type="non-terminal residue" evidence="1">
    <location>
        <position position="1"/>
    </location>
</feature>
<keyword evidence="2" id="KW-1185">Reference proteome</keyword>